<dbReference type="Proteomes" id="UP000321124">
    <property type="component" value="Chromosome"/>
</dbReference>
<dbReference type="AlphaFoldDB" id="A0A5B8QZE6"/>
<dbReference type="Gene3D" id="3.30.70.270">
    <property type="match status" value="1"/>
</dbReference>
<dbReference type="Pfam" id="PF00990">
    <property type="entry name" value="GGDEF"/>
    <property type="match status" value="1"/>
</dbReference>
<dbReference type="GO" id="GO:0043709">
    <property type="term" value="P:cell adhesion involved in single-species biofilm formation"/>
    <property type="evidence" value="ECO:0007669"/>
    <property type="project" value="TreeGrafter"/>
</dbReference>
<dbReference type="PROSITE" id="PS50887">
    <property type="entry name" value="GGDEF"/>
    <property type="match status" value="1"/>
</dbReference>
<organism evidence="4 5">
    <name type="scientific">Shewanella decolorationis</name>
    <dbReference type="NCBI Taxonomy" id="256839"/>
    <lineage>
        <taxon>Bacteria</taxon>
        <taxon>Pseudomonadati</taxon>
        <taxon>Pseudomonadota</taxon>
        <taxon>Gammaproteobacteria</taxon>
        <taxon>Alteromonadales</taxon>
        <taxon>Shewanellaceae</taxon>
        <taxon>Shewanella</taxon>
    </lineage>
</organism>
<dbReference type="GO" id="GO:0005886">
    <property type="term" value="C:plasma membrane"/>
    <property type="evidence" value="ECO:0007669"/>
    <property type="project" value="TreeGrafter"/>
</dbReference>
<dbReference type="GO" id="GO:0052621">
    <property type="term" value="F:diguanylate cyclase activity"/>
    <property type="evidence" value="ECO:0007669"/>
    <property type="project" value="UniProtKB-EC"/>
</dbReference>
<keyword evidence="2" id="KW-1133">Transmembrane helix</keyword>
<dbReference type="InterPro" id="IPR000160">
    <property type="entry name" value="GGDEF_dom"/>
</dbReference>
<evidence type="ECO:0000259" key="3">
    <source>
        <dbReference type="PROSITE" id="PS50887"/>
    </source>
</evidence>
<dbReference type="PANTHER" id="PTHR45138:SF24">
    <property type="entry name" value="DIGUANYLATE CYCLASE DGCC-RELATED"/>
    <property type="match status" value="1"/>
</dbReference>
<proteinExistence type="predicted"/>
<dbReference type="EMBL" id="CP031775">
    <property type="protein sequence ID" value="QDZ91398.2"/>
    <property type="molecule type" value="Genomic_DNA"/>
</dbReference>
<gene>
    <name evidence="4" type="ORF">D0436_13570</name>
</gene>
<feature type="domain" description="GGDEF" evidence="3">
    <location>
        <begin position="340"/>
        <end position="467"/>
    </location>
</feature>
<dbReference type="GO" id="GO:1902201">
    <property type="term" value="P:negative regulation of bacterial-type flagellum-dependent cell motility"/>
    <property type="evidence" value="ECO:0007669"/>
    <property type="project" value="TreeGrafter"/>
</dbReference>
<dbReference type="KEGG" id="sdeo:D0436_13570"/>
<keyword evidence="2" id="KW-0472">Membrane</keyword>
<sequence length="467" mass="53214">MMVSKLSWSLVRQSCLLATLIFVVLLLILLPLRIEKEHRAFTKFVRAKHVAPSYLELLGKSLSLHDIIDFNSALLTPFKLDSSRLLLPSGGALSPEEELILRYFDYLYSNNKNPVRSEFIYIGLYKSNALYFASTIPDEVKSRLIHENSFTNEFCQRLHYCSKDASAGSLVDDIVLSVPYRDEVTGKIILSMAAPISSSHAPEHLWGDVIADTSFMATDFMQRKVFETQYTAYGTEIVISGDSFWTRITPNFLFYAMSHHLDNQSVLTYKTSTLRFFMQYLPLWLLLSGLTIIFQLKFMRLKQLRTERQQFSEAMLLDPFTKTYNKKIYETLIFKAATASQYAVICIDGDKIKTINDTHGHQLGDLAIMQIVEAMRAVFRENDIIIRTGGDEFVVILASCPYEKALELAKKLRENVAQRHFLNMLTVSCGVADSMDYPSFDATLQAADKALYADKKNKSEGCEDTQR</sequence>
<dbReference type="PANTHER" id="PTHR45138">
    <property type="entry name" value="REGULATORY COMPONENTS OF SENSORY TRANSDUCTION SYSTEM"/>
    <property type="match status" value="1"/>
</dbReference>
<evidence type="ECO:0000313" key="4">
    <source>
        <dbReference type="EMBL" id="QDZ91398.2"/>
    </source>
</evidence>
<dbReference type="InterPro" id="IPR029787">
    <property type="entry name" value="Nucleotide_cyclase"/>
</dbReference>
<reference evidence="4 5" key="1">
    <citation type="journal article" date="2019" name="Ecotoxicol. Environ. Saf.">
        <title>Microbial characterization of heavy metal resistant bacterial strains isolated from an electroplating wastewater treatment plant.</title>
        <authorList>
            <person name="Cai X."/>
            <person name="Zheng X."/>
            <person name="Zhang D."/>
            <person name="Iqbal W."/>
            <person name="Liu C."/>
            <person name="Yang B."/>
            <person name="Zhao X."/>
            <person name="Lu X."/>
            <person name="Mao Y."/>
        </authorList>
    </citation>
    <scope>NUCLEOTIDE SEQUENCE [LARGE SCALE GENOMIC DNA]</scope>
    <source>
        <strain evidence="4 5">Ni1-3</strain>
    </source>
</reference>
<dbReference type="CDD" id="cd01949">
    <property type="entry name" value="GGDEF"/>
    <property type="match status" value="1"/>
</dbReference>
<dbReference type="InterPro" id="IPR050469">
    <property type="entry name" value="Diguanylate_Cyclase"/>
</dbReference>
<dbReference type="EC" id="2.7.7.65" evidence="1"/>
<keyword evidence="2" id="KW-0812">Transmembrane</keyword>
<name>A0A5B8QZE6_9GAMM</name>
<dbReference type="RefSeq" id="WP_208659168.1">
    <property type="nucleotide sequence ID" value="NZ_CP031775.2"/>
</dbReference>
<dbReference type="SMART" id="SM00267">
    <property type="entry name" value="GGDEF"/>
    <property type="match status" value="1"/>
</dbReference>
<evidence type="ECO:0000256" key="2">
    <source>
        <dbReference type="SAM" id="Phobius"/>
    </source>
</evidence>
<dbReference type="NCBIfam" id="TIGR00254">
    <property type="entry name" value="GGDEF"/>
    <property type="match status" value="1"/>
</dbReference>
<protein>
    <recommendedName>
        <fullName evidence="1">diguanylate cyclase</fullName>
        <ecNumber evidence="1">2.7.7.65</ecNumber>
    </recommendedName>
</protein>
<accession>A0A5B8QZE6</accession>
<dbReference type="SUPFAM" id="SSF55073">
    <property type="entry name" value="Nucleotide cyclase"/>
    <property type="match status" value="1"/>
</dbReference>
<evidence type="ECO:0000313" key="5">
    <source>
        <dbReference type="Proteomes" id="UP000321124"/>
    </source>
</evidence>
<dbReference type="InterPro" id="IPR043128">
    <property type="entry name" value="Rev_trsase/Diguanyl_cyclase"/>
</dbReference>
<evidence type="ECO:0000256" key="1">
    <source>
        <dbReference type="ARBA" id="ARBA00012528"/>
    </source>
</evidence>
<feature type="transmembrane region" description="Helical" evidence="2">
    <location>
        <begin position="277"/>
        <end position="296"/>
    </location>
</feature>